<accession>F6HQP3</accession>
<dbReference type="AlphaFoldDB" id="F6HQP3"/>
<sequence length="57" mass="6374">MEYYEAMKKGGKDVELLINMGVGHSFYLDKIALLTDPHTAAQVDHLIAGITDFIKNH</sequence>
<proteinExistence type="predicted"/>
<gene>
    <name evidence="1" type="ordered locus">VIT_08s0040g00940</name>
</gene>
<keyword evidence="2" id="KW-1185">Reference proteome</keyword>
<name>F6HQP3_VITVI</name>
<organism evidence="1 2">
    <name type="scientific">Vitis vinifera</name>
    <name type="common">Grape</name>
    <dbReference type="NCBI Taxonomy" id="29760"/>
    <lineage>
        <taxon>Eukaryota</taxon>
        <taxon>Viridiplantae</taxon>
        <taxon>Streptophyta</taxon>
        <taxon>Embryophyta</taxon>
        <taxon>Tracheophyta</taxon>
        <taxon>Spermatophyta</taxon>
        <taxon>Magnoliopsida</taxon>
        <taxon>eudicotyledons</taxon>
        <taxon>Gunneridae</taxon>
        <taxon>Pentapetalae</taxon>
        <taxon>rosids</taxon>
        <taxon>Vitales</taxon>
        <taxon>Vitaceae</taxon>
        <taxon>Viteae</taxon>
        <taxon>Vitis</taxon>
    </lineage>
</organism>
<evidence type="ECO:0000313" key="1">
    <source>
        <dbReference type="EMBL" id="CCB57124.1"/>
    </source>
</evidence>
<dbReference type="HOGENOM" id="CLU_3000344_0_0_1"/>
<dbReference type="PaxDb" id="29760-VIT_08s0040g00940.t01"/>
<dbReference type="EMBL" id="FN596008">
    <property type="protein sequence ID" value="CCB57124.1"/>
    <property type="molecule type" value="Genomic_DNA"/>
</dbReference>
<evidence type="ECO:0000313" key="2">
    <source>
        <dbReference type="Proteomes" id="UP000009183"/>
    </source>
</evidence>
<dbReference type="Proteomes" id="UP000009183">
    <property type="component" value="Chromosome 8"/>
</dbReference>
<dbReference type="InParanoid" id="F6HQP3"/>
<protein>
    <submittedName>
        <fullName evidence="1">Uncharacterized protein</fullName>
    </submittedName>
</protein>
<reference evidence="2" key="1">
    <citation type="journal article" date="2007" name="Nature">
        <title>The grapevine genome sequence suggests ancestral hexaploidization in major angiosperm phyla.</title>
        <authorList>
            <consortium name="The French-Italian Public Consortium for Grapevine Genome Characterization."/>
            <person name="Jaillon O."/>
            <person name="Aury J.-M."/>
            <person name="Noel B."/>
            <person name="Policriti A."/>
            <person name="Clepet C."/>
            <person name="Casagrande A."/>
            <person name="Choisne N."/>
            <person name="Aubourg S."/>
            <person name="Vitulo N."/>
            <person name="Jubin C."/>
            <person name="Vezzi A."/>
            <person name="Legeai F."/>
            <person name="Hugueney P."/>
            <person name="Dasilva C."/>
            <person name="Horner D."/>
            <person name="Mica E."/>
            <person name="Jublot D."/>
            <person name="Poulain J."/>
            <person name="Bruyere C."/>
            <person name="Billault A."/>
            <person name="Segurens B."/>
            <person name="Gouyvenoux M."/>
            <person name="Ugarte E."/>
            <person name="Cattonaro F."/>
            <person name="Anthouard V."/>
            <person name="Vico V."/>
            <person name="Del Fabbro C."/>
            <person name="Alaux M."/>
            <person name="Di Gaspero G."/>
            <person name="Dumas V."/>
            <person name="Felice N."/>
            <person name="Paillard S."/>
            <person name="Juman I."/>
            <person name="Moroldo M."/>
            <person name="Scalabrin S."/>
            <person name="Canaguier A."/>
            <person name="Le Clainche I."/>
            <person name="Malacrida G."/>
            <person name="Durand E."/>
            <person name="Pesole G."/>
            <person name="Laucou V."/>
            <person name="Chatelet P."/>
            <person name="Merdinoglu D."/>
            <person name="Delledonne M."/>
            <person name="Pezzotti M."/>
            <person name="Lecharny A."/>
            <person name="Scarpelli C."/>
            <person name="Artiguenave F."/>
            <person name="Pe M.E."/>
            <person name="Valle G."/>
            <person name="Morgante M."/>
            <person name="Caboche M."/>
            <person name="Adam-Blondon A.-F."/>
            <person name="Weissenbach J."/>
            <person name="Quetier F."/>
            <person name="Wincker P."/>
        </authorList>
    </citation>
    <scope>NUCLEOTIDE SEQUENCE [LARGE SCALE GENOMIC DNA]</scope>
    <source>
        <strain evidence="2">cv. Pinot noir / PN40024</strain>
    </source>
</reference>